<dbReference type="PROSITE" id="PS00893">
    <property type="entry name" value="NUDIX_BOX"/>
    <property type="match status" value="1"/>
</dbReference>
<gene>
    <name evidence="3" type="ORF">METZ01_LOCUS70337</name>
</gene>
<dbReference type="GO" id="GO:0016787">
    <property type="term" value="F:hydrolase activity"/>
    <property type="evidence" value="ECO:0007669"/>
    <property type="project" value="UniProtKB-KW"/>
</dbReference>
<dbReference type="AlphaFoldDB" id="A0A381TTW3"/>
<protein>
    <recommendedName>
        <fullName evidence="2">Nudix hydrolase domain-containing protein</fullName>
    </recommendedName>
</protein>
<sequence length="177" mass="20123">VTGHSKQNIRHFTATGYVVVNESVLLHWHSKVGAFLPPGGHIEPNEDPVQALHREITEETGLEAVIMPHEPLLDISYPQQIYPPVTVMIEDIHDPQTGYHQHIDMIYFCRGPKTLHSLKKGWFLVTQNQLLNNEAMTSSLGQMITIPDDVRLLSLRAINLARRKLNTTQHDKQAKTR</sequence>
<evidence type="ECO:0000256" key="1">
    <source>
        <dbReference type="ARBA" id="ARBA00022801"/>
    </source>
</evidence>
<dbReference type="InterPro" id="IPR000086">
    <property type="entry name" value="NUDIX_hydrolase_dom"/>
</dbReference>
<feature type="non-terminal residue" evidence="3">
    <location>
        <position position="1"/>
    </location>
</feature>
<evidence type="ECO:0000259" key="2">
    <source>
        <dbReference type="PROSITE" id="PS51462"/>
    </source>
</evidence>
<name>A0A381TTW3_9ZZZZ</name>
<dbReference type="InterPro" id="IPR020084">
    <property type="entry name" value="NUDIX_hydrolase_CS"/>
</dbReference>
<dbReference type="Pfam" id="PF00293">
    <property type="entry name" value="NUDIX"/>
    <property type="match status" value="1"/>
</dbReference>
<reference evidence="3" key="1">
    <citation type="submission" date="2018-05" db="EMBL/GenBank/DDBJ databases">
        <authorList>
            <person name="Lanie J.A."/>
            <person name="Ng W.-L."/>
            <person name="Kazmierczak K.M."/>
            <person name="Andrzejewski T.M."/>
            <person name="Davidsen T.M."/>
            <person name="Wayne K.J."/>
            <person name="Tettelin H."/>
            <person name="Glass J.I."/>
            <person name="Rusch D."/>
            <person name="Podicherti R."/>
            <person name="Tsui H.-C.T."/>
            <person name="Winkler M.E."/>
        </authorList>
    </citation>
    <scope>NUCLEOTIDE SEQUENCE</scope>
</reference>
<proteinExistence type="predicted"/>
<dbReference type="InterPro" id="IPR015797">
    <property type="entry name" value="NUDIX_hydrolase-like_dom_sf"/>
</dbReference>
<feature type="domain" description="Nudix hydrolase" evidence="2">
    <location>
        <begin position="9"/>
        <end position="147"/>
    </location>
</feature>
<accession>A0A381TTW3</accession>
<dbReference type="Gene3D" id="3.90.79.10">
    <property type="entry name" value="Nucleoside Triphosphate Pyrophosphohydrolase"/>
    <property type="match status" value="1"/>
</dbReference>
<dbReference type="PROSITE" id="PS51462">
    <property type="entry name" value="NUDIX"/>
    <property type="match status" value="1"/>
</dbReference>
<keyword evidence="1" id="KW-0378">Hydrolase</keyword>
<evidence type="ECO:0000313" key="3">
    <source>
        <dbReference type="EMBL" id="SVA17483.1"/>
    </source>
</evidence>
<dbReference type="SUPFAM" id="SSF55811">
    <property type="entry name" value="Nudix"/>
    <property type="match status" value="1"/>
</dbReference>
<organism evidence="3">
    <name type="scientific">marine metagenome</name>
    <dbReference type="NCBI Taxonomy" id="408172"/>
    <lineage>
        <taxon>unclassified sequences</taxon>
        <taxon>metagenomes</taxon>
        <taxon>ecological metagenomes</taxon>
    </lineage>
</organism>
<dbReference type="EMBL" id="UINC01004875">
    <property type="protein sequence ID" value="SVA17483.1"/>
    <property type="molecule type" value="Genomic_DNA"/>
</dbReference>